<dbReference type="Proteomes" id="UP001500218">
    <property type="component" value="Unassembled WGS sequence"/>
</dbReference>
<evidence type="ECO:0000313" key="1">
    <source>
        <dbReference type="EMBL" id="GAA1818417.1"/>
    </source>
</evidence>
<sequence length="76" mass="8529">MLPASRVRTDVPLCHAAPVETGSPDEVAPAWVVWRQDDNGNQFEVTRVPSREEADRVAATMEARGHKQTYWVSPVR</sequence>
<gene>
    <name evidence="1" type="ORF">GCM10009682_43830</name>
</gene>
<evidence type="ECO:0000313" key="2">
    <source>
        <dbReference type="Proteomes" id="UP001500218"/>
    </source>
</evidence>
<comment type="caution">
    <text evidence="1">The sequence shown here is derived from an EMBL/GenBank/DDBJ whole genome shotgun (WGS) entry which is preliminary data.</text>
</comment>
<dbReference type="EMBL" id="BAAALT010000156">
    <property type="protein sequence ID" value="GAA1818417.1"/>
    <property type="molecule type" value="Genomic_DNA"/>
</dbReference>
<organism evidence="1 2">
    <name type="scientific">Luedemannella flava</name>
    <dbReference type="NCBI Taxonomy" id="349316"/>
    <lineage>
        <taxon>Bacteria</taxon>
        <taxon>Bacillati</taxon>
        <taxon>Actinomycetota</taxon>
        <taxon>Actinomycetes</taxon>
        <taxon>Micromonosporales</taxon>
        <taxon>Micromonosporaceae</taxon>
        <taxon>Luedemannella</taxon>
    </lineage>
</organism>
<evidence type="ECO:0008006" key="3">
    <source>
        <dbReference type="Google" id="ProtNLM"/>
    </source>
</evidence>
<name>A0ABP4YM42_9ACTN</name>
<proteinExistence type="predicted"/>
<reference evidence="2" key="1">
    <citation type="journal article" date="2019" name="Int. J. Syst. Evol. Microbiol.">
        <title>The Global Catalogue of Microorganisms (GCM) 10K type strain sequencing project: providing services to taxonomists for standard genome sequencing and annotation.</title>
        <authorList>
            <consortium name="The Broad Institute Genomics Platform"/>
            <consortium name="The Broad Institute Genome Sequencing Center for Infectious Disease"/>
            <person name="Wu L."/>
            <person name="Ma J."/>
        </authorList>
    </citation>
    <scope>NUCLEOTIDE SEQUENCE [LARGE SCALE GENOMIC DNA]</scope>
    <source>
        <strain evidence="2">JCM 13250</strain>
    </source>
</reference>
<keyword evidence="2" id="KW-1185">Reference proteome</keyword>
<protein>
    <recommendedName>
        <fullName evidence="3">SPOR domain-containing protein</fullName>
    </recommendedName>
</protein>
<accession>A0ABP4YM42</accession>